<feature type="non-terminal residue" evidence="1">
    <location>
        <position position="1"/>
    </location>
</feature>
<comment type="caution">
    <text evidence="1">The sequence shown here is derived from an EMBL/GenBank/DDBJ whole genome shotgun (WGS) entry which is preliminary data.</text>
</comment>
<dbReference type="AlphaFoldDB" id="X1JSY0"/>
<organism evidence="1">
    <name type="scientific">marine sediment metagenome</name>
    <dbReference type="NCBI Taxonomy" id="412755"/>
    <lineage>
        <taxon>unclassified sequences</taxon>
        <taxon>metagenomes</taxon>
        <taxon>ecological metagenomes</taxon>
    </lineage>
</organism>
<gene>
    <name evidence="1" type="ORF">S03H2_68554</name>
</gene>
<reference evidence="1" key="1">
    <citation type="journal article" date="2014" name="Front. Microbiol.">
        <title>High frequency of phylogenetically diverse reductive dehalogenase-homologous genes in deep subseafloor sedimentary metagenomes.</title>
        <authorList>
            <person name="Kawai M."/>
            <person name="Futagami T."/>
            <person name="Toyoda A."/>
            <person name="Takaki Y."/>
            <person name="Nishi S."/>
            <person name="Hori S."/>
            <person name="Arai W."/>
            <person name="Tsubouchi T."/>
            <person name="Morono Y."/>
            <person name="Uchiyama I."/>
            <person name="Ito T."/>
            <person name="Fujiyama A."/>
            <person name="Inagaki F."/>
            <person name="Takami H."/>
        </authorList>
    </citation>
    <scope>NUCLEOTIDE SEQUENCE</scope>
    <source>
        <strain evidence="1">Expedition CK06-06</strain>
    </source>
</reference>
<name>X1JSY0_9ZZZZ</name>
<protein>
    <recommendedName>
        <fullName evidence="2">Secretin/TonB short N-terminal domain-containing protein</fullName>
    </recommendedName>
</protein>
<dbReference type="EMBL" id="BARU01045092">
    <property type="protein sequence ID" value="GAH84500.1"/>
    <property type="molecule type" value="Genomic_DNA"/>
</dbReference>
<sequence length="91" mass="9895">GAETAQPTATREVARRAVALVEFSGLRDWQQIRSKLTQIAGIQGLEIDSLQARRAAISFEFAGPLDRLQAALGQSGFVLEDRDGTLVLRSQ</sequence>
<evidence type="ECO:0000313" key="1">
    <source>
        <dbReference type="EMBL" id="GAH84500.1"/>
    </source>
</evidence>
<accession>X1JSY0</accession>
<proteinExistence type="predicted"/>
<evidence type="ECO:0008006" key="2">
    <source>
        <dbReference type="Google" id="ProtNLM"/>
    </source>
</evidence>